<dbReference type="InterPro" id="IPR025669">
    <property type="entry name" value="AAA_dom"/>
</dbReference>
<dbReference type="InterPro" id="IPR050678">
    <property type="entry name" value="DNA_Partitioning_ATPase"/>
</dbReference>
<dbReference type="EMBL" id="JBHLUU010000107">
    <property type="protein sequence ID" value="MFC0476583.1"/>
    <property type="molecule type" value="Genomic_DNA"/>
</dbReference>
<dbReference type="PANTHER" id="PTHR13696:SF99">
    <property type="entry name" value="COBYRINIC ACID AC-DIAMIDE SYNTHASE"/>
    <property type="match status" value="1"/>
</dbReference>
<dbReference type="RefSeq" id="WP_160546136.1">
    <property type="nucleotide sequence ID" value="NZ_JBHLUU010000107.1"/>
</dbReference>
<name>A0ABV6KTE7_9BACI</name>
<comment type="caution">
    <text evidence="3">The sequence shown here is derived from an EMBL/GenBank/DDBJ whole genome shotgun (WGS) entry which is preliminary data.</text>
</comment>
<evidence type="ECO:0000313" key="4">
    <source>
        <dbReference type="Proteomes" id="UP001589738"/>
    </source>
</evidence>
<evidence type="ECO:0000256" key="1">
    <source>
        <dbReference type="SAM" id="Coils"/>
    </source>
</evidence>
<accession>A0ABV6KTE7</accession>
<dbReference type="CDD" id="cd02042">
    <property type="entry name" value="ParAB_family"/>
    <property type="match status" value="1"/>
</dbReference>
<feature type="domain" description="AAA" evidence="2">
    <location>
        <begin position="2"/>
        <end position="206"/>
    </location>
</feature>
<dbReference type="Gene3D" id="3.40.50.300">
    <property type="entry name" value="P-loop containing nucleotide triphosphate hydrolases"/>
    <property type="match status" value="1"/>
</dbReference>
<dbReference type="Proteomes" id="UP001589738">
    <property type="component" value="Unassembled WGS sequence"/>
</dbReference>
<dbReference type="Pfam" id="PF13614">
    <property type="entry name" value="AAA_31"/>
    <property type="match status" value="1"/>
</dbReference>
<keyword evidence="1" id="KW-0175">Coiled coil</keyword>
<evidence type="ECO:0000313" key="3">
    <source>
        <dbReference type="EMBL" id="MFC0476583.1"/>
    </source>
</evidence>
<dbReference type="InterPro" id="IPR027417">
    <property type="entry name" value="P-loop_NTPase"/>
</dbReference>
<sequence>MNYKGGVGKTTVTSNLAAELAHQGKRVLLIDLDPQANLTLSFVSFEEWRNLDQQKRTIKDWYDEFLDHNTNAPLRNSIITPYQVNNRLHSFFNQDGKIDLICSHLELIHVDMELSSRLGGPTDRAIRGNYLRVLSLLKRNLDSLRGEYDVILIDCPPNFNIVTQNAMVASDYYIVPAKADYLSTLGIHTLIRHIHILKDKYNHHLRQGDAYQLTEISPEMLGVVFTMISTNGKKPITIQQEYMRQVRNDFHIFTSFLRENKTLYADAPESGIPVVLKKVKRQQEDVIKEVKNLAIEIQKLTNL</sequence>
<feature type="coiled-coil region" evidence="1">
    <location>
        <begin position="276"/>
        <end position="303"/>
    </location>
</feature>
<dbReference type="PANTHER" id="PTHR13696">
    <property type="entry name" value="P-LOOP CONTAINING NUCLEOSIDE TRIPHOSPHATE HYDROLASE"/>
    <property type="match status" value="1"/>
</dbReference>
<evidence type="ECO:0000259" key="2">
    <source>
        <dbReference type="Pfam" id="PF13614"/>
    </source>
</evidence>
<dbReference type="SUPFAM" id="SSF52540">
    <property type="entry name" value="P-loop containing nucleoside triphosphate hydrolases"/>
    <property type="match status" value="1"/>
</dbReference>
<organism evidence="3 4">
    <name type="scientific">Robertmurraya beringensis</name>
    <dbReference type="NCBI Taxonomy" id="641660"/>
    <lineage>
        <taxon>Bacteria</taxon>
        <taxon>Bacillati</taxon>
        <taxon>Bacillota</taxon>
        <taxon>Bacilli</taxon>
        <taxon>Bacillales</taxon>
        <taxon>Bacillaceae</taxon>
        <taxon>Robertmurraya</taxon>
    </lineage>
</organism>
<reference evidence="3 4" key="1">
    <citation type="submission" date="2024-09" db="EMBL/GenBank/DDBJ databases">
        <authorList>
            <person name="Sun Q."/>
            <person name="Mori K."/>
        </authorList>
    </citation>
    <scope>NUCLEOTIDE SEQUENCE [LARGE SCALE GENOMIC DNA]</scope>
    <source>
        <strain evidence="3 4">CGMCC 1.9126</strain>
    </source>
</reference>
<keyword evidence="4" id="KW-1185">Reference proteome</keyword>
<gene>
    <name evidence="3" type="ORF">ACFFHF_15350</name>
</gene>
<proteinExistence type="predicted"/>
<protein>
    <submittedName>
        <fullName evidence="3">ParA family protein</fullName>
    </submittedName>
</protein>